<keyword evidence="1" id="KW-0175">Coiled coil</keyword>
<gene>
    <name evidence="3" type="primary">smc_5</name>
    <name evidence="3" type="ORF">Pla111_08680</name>
</gene>
<keyword evidence="2" id="KW-0732">Signal</keyword>
<protein>
    <submittedName>
        <fullName evidence="3">Chromosome partition protein Smc</fullName>
    </submittedName>
</protein>
<comment type="caution">
    <text evidence="3">The sequence shown here is derived from an EMBL/GenBank/DDBJ whole genome shotgun (WGS) entry which is preliminary data.</text>
</comment>
<keyword evidence="4" id="KW-1185">Reference proteome</keyword>
<evidence type="ECO:0000256" key="1">
    <source>
        <dbReference type="SAM" id="Coils"/>
    </source>
</evidence>
<evidence type="ECO:0000313" key="4">
    <source>
        <dbReference type="Proteomes" id="UP000318995"/>
    </source>
</evidence>
<sequence length="279" mass="30821" precursor="true">MNFLGKCFVVALFVMSCAFMGAAIAAYGAHRDLQAEKQKLSETLRQKQSDLTTLQGQYNRLESELTAEAEAARARAQQLETEKVRLADRNAQAQLALDELRAQNGELAAAMNATQQNNDALASELTTLRSSIRTALADKDRYFGAALAATEKLQSVRNEIETTAERNRDLLADASRMTSLLRSNNLDPETPVEEITPRVDGFVSRTQRKDGVMLVEISIGSDDGLRPGQTVEVFRDTKYKGRIEILKTSGDRAVGRVDVRFQQGPIQEGDRVATRLKLS</sequence>
<reference evidence="3 4" key="1">
    <citation type="submission" date="2019-02" db="EMBL/GenBank/DDBJ databases">
        <title>Deep-cultivation of Planctomycetes and their phenomic and genomic characterization uncovers novel biology.</title>
        <authorList>
            <person name="Wiegand S."/>
            <person name="Jogler M."/>
            <person name="Boedeker C."/>
            <person name="Pinto D."/>
            <person name="Vollmers J."/>
            <person name="Rivas-Marin E."/>
            <person name="Kohn T."/>
            <person name="Peeters S.H."/>
            <person name="Heuer A."/>
            <person name="Rast P."/>
            <person name="Oberbeckmann S."/>
            <person name="Bunk B."/>
            <person name="Jeske O."/>
            <person name="Meyerdierks A."/>
            <person name="Storesund J.E."/>
            <person name="Kallscheuer N."/>
            <person name="Luecker S."/>
            <person name="Lage O.M."/>
            <person name="Pohl T."/>
            <person name="Merkel B.J."/>
            <person name="Hornburger P."/>
            <person name="Mueller R.-W."/>
            <person name="Bruemmer F."/>
            <person name="Labrenz M."/>
            <person name="Spormann A.M."/>
            <person name="Op Den Camp H."/>
            <person name="Overmann J."/>
            <person name="Amann R."/>
            <person name="Jetten M.S.M."/>
            <person name="Mascher T."/>
            <person name="Medema M.H."/>
            <person name="Devos D.P."/>
            <person name="Kaster A.-K."/>
            <person name="Ovreas L."/>
            <person name="Rohde M."/>
            <person name="Galperin M.Y."/>
            <person name="Jogler C."/>
        </authorList>
    </citation>
    <scope>NUCLEOTIDE SEQUENCE [LARGE SCALE GENOMIC DNA]</scope>
    <source>
        <strain evidence="3 4">Pla111</strain>
    </source>
</reference>
<evidence type="ECO:0000256" key="2">
    <source>
        <dbReference type="SAM" id="SignalP"/>
    </source>
</evidence>
<proteinExistence type="predicted"/>
<feature type="coiled-coil region" evidence="1">
    <location>
        <begin position="30"/>
        <end position="117"/>
    </location>
</feature>
<accession>A0A5C5W8N4</accession>
<feature type="signal peptide" evidence="2">
    <location>
        <begin position="1"/>
        <end position="25"/>
    </location>
</feature>
<dbReference type="Proteomes" id="UP000318995">
    <property type="component" value="Unassembled WGS sequence"/>
</dbReference>
<dbReference type="RefSeq" id="WP_146571741.1">
    <property type="nucleotide sequence ID" value="NZ_SJPH01000002.1"/>
</dbReference>
<evidence type="ECO:0000313" key="3">
    <source>
        <dbReference type="EMBL" id="TWT47256.1"/>
    </source>
</evidence>
<dbReference type="PROSITE" id="PS51257">
    <property type="entry name" value="PROKAR_LIPOPROTEIN"/>
    <property type="match status" value="1"/>
</dbReference>
<dbReference type="EMBL" id="SJPH01000002">
    <property type="protein sequence ID" value="TWT47256.1"/>
    <property type="molecule type" value="Genomic_DNA"/>
</dbReference>
<feature type="chain" id="PRO_5023151142" evidence="2">
    <location>
        <begin position="26"/>
        <end position="279"/>
    </location>
</feature>
<dbReference type="OrthoDB" id="253764at2"/>
<organism evidence="3 4">
    <name type="scientific">Botrimarina hoheduenensis</name>
    <dbReference type="NCBI Taxonomy" id="2528000"/>
    <lineage>
        <taxon>Bacteria</taxon>
        <taxon>Pseudomonadati</taxon>
        <taxon>Planctomycetota</taxon>
        <taxon>Planctomycetia</taxon>
        <taxon>Pirellulales</taxon>
        <taxon>Lacipirellulaceae</taxon>
        <taxon>Botrimarina</taxon>
    </lineage>
</organism>
<feature type="coiled-coil region" evidence="1">
    <location>
        <begin position="146"/>
        <end position="173"/>
    </location>
</feature>
<dbReference type="AlphaFoldDB" id="A0A5C5W8N4"/>
<name>A0A5C5W8N4_9BACT</name>